<keyword evidence="6" id="KW-0675">Receptor</keyword>
<dbReference type="EMBL" id="LMZQ01000050">
    <property type="protein sequence ID" value="KRT13321.1"/>
    <property type="molecule type" value="Genomic_DNA"/>
</dbReference>
<keyword evidence="3" id="KW-0998">Cell outer membrane</keyword>
<reference evidence="6 7" key="1">
    <citation type="submission" date="2015-11" db="EMBL/GenBank/DDBJ databases">
        <title>Sequence of Pedobacter ginsenosidimutans.</title>
        <authorList>
            <person name="Carson E."/>
            <person name="Keyser V."/>
            <person name="Newman J."/>
            <person name="Miller J."/>
        </authorList>
    </citation>
    <scope>NUCLEOTIDE SEQUENCE [LARGE SCALE GENOMIC DNA]</scope>
    <source>
        <strain evidence="6 7">KACC 14530</strain>
    </source>
</reference>
<dbReference type="Gene3D" id="2.170.130.10">
    <property type="entry name" value="TonB-dependent receptor, plug domain"/>
    <property type="match status" value="1"/>
</dbReference>
<dbReference type="InterPro" id="IPR012910">
    <property type="entry name" value="Plug_dom"/>
</dbReference>
<proteinExistence type="predicted"/>
<evidence type="ECO:0000313" key="6">
    <source>
        <dbReference type="EMBL" id="KRT13321.1"/>
    </source>
</evidence>
<evidence type="ECO:0000259" key="5">
    <source>
        <dbReference type="Pfam" id="PF14905"/>
    </source>
</evidence>
<dbReference type="RefSeq" id="WP_057935015.1">
    <property type="nucleotide sequence ID" value="NZ_LMZQ01000050.1"/>
</dbReference>
<dbReference type="Gene3D" id="2.60.40.1120">
    <property type="entry name" value="Carboxypeptidase-like, regulatory domain"/>
    <property type="match status" value="1"/>
</dbReference>
<dbReference type="GO" id="GO:0009279">
    <property type="term" value="C:cell outer membrane"/>
    <property type="evidence" value="ECO:0007669"/>
    <property type="project" value="UniProtKB-SubCell"/>
</dbReference>
<feature type="domain" description="Outer membrane protein beta-barrel" evidence="5">
    <location>
        <begin position="398"/>
        <end position="806"/>
    </location>
</feature>
<evidence type="ECO:0000256" key="3">
    <source>
        <dbReference type="ARBA" id="ARBA00023237"/>
    </source>
</evidence>
<evidence type="ECO:0000313" key="7">
    <source>
        <dbReference type="Proteomes" id="UP000051950"/>
    </source>
</evidence>
<dbReference type="InterPro" id="IPR008969">
    <property type="entry name" value="CarboxyPept-like_regulatory"/>
</dbReference>
<organism evidence="6 7">
    <name type="scientific">Pedobacter ginsenosidimutans</name>
    <dbReference type="NCBI Taxonomy" id="687842"/>
    <lineage>
        <taxon>Bacteria</taxon>
        <taxon>Pseudomonadati</taxon>
        <taxon>Bacteroidota</taxon>
        <taxon>Sphingobacteriia</taxon>
        <taxon>Sphingobacteriales</taxon>
        <taxon>Sphingobacteriaceae</taxon>
        <taxon>Pedobacter</taxon>
    </lineage>
</organism>
<dbReference type="AlphaFoldDB" id="A0A0T5VHX4"/>
<dbReference type="Proteomes" id="UP000051950">
    <property type="component" value="Unassembled WGS sequence"/>
</dbReference>
<name>A0A0T5VHX4_9SPHI</name>
<dbReference type="OrthoDB" id="606851at2"/>
<evidence type="ECO:0000256" key="1">
    <source>
        <dbReference type="ARBA" id="ARBA00004442"/>
    </source>
</evidence>
<dbReference type="SUPFAM" id="SSF56935">
    <property type="entry name" value="Porins"/>
    <property type="match status" value="1"/>
</dbReference>
<dbReference type="Pfam" id="PF14905">
    <property type="entry name" value="OMP_b-brl_3"/>
    <property type="match status" value="1"/>
</dbReference>
<keyword evidence="7" id="KW-1185">Reference proteome</keyword>
<dbReference type="Pfam" id="PF13715">
    <property type="entry name" value="CarbopepD_reg_2"/>
    <property type="match status" value="1"/>
</dbReference>
<dbReference type="SUPFAM" id="SSF49464">
    <property type="entry name" value="Carboxypeptidase regulatory domain-like"/>
    <property type="match status" value="1"/>
</dbReference>
<dbReference type="InterPro" id="IPR041700">
    <property type="entry name" value="OMP_b-brl_3"/>
</dbReference>
<comment type="subcellular location">
    <subcellularLocation>
        <location evidence="1">Cell outer membrane</location>
    </subcellularLocation>
</comment>
<dbReference type="InterPro" id="IPR037066">
    <property type="entry name" value="Plug_dom_sf"/>
</dbReference>
<accession>A0A0T5VHX4</accession>
<sequence length="808" mass="91591">MKNYIRILRLFCLALFLCPEDAEGQEKPITLSGQIRDAKNKNTLPFGNIQLKKGTDTKFILGTVSNEQGRFTLKDVPSGEYILEVSMVGYQRISKTFSVGILSPFLDLGNFDLIEDPQTLQTIEIKGTSTSEGISNKMDKKSYDITKNTSQLGGSVLQAMQNLPGVTIQDGKVQLRGNDKVAVLIDGKQNAITGFGSQTGLDNIPASSIERIEIIANPSSKFDASGNAGIINIIYKKNNQEGLNGKVGFNSGLGSLWLRKENLPGISPQYQATPKLNPSLSLNYKKNKTNIFLQADYLYSQTLNKNEFSQRIFDSGMVLNQQVKRNRTTTFTTVKTGVDYNPDEHNSLTVSAFFNREKIIDLGDIPYFNGDYTVRNRLWQFVEDEVKYTATGSAVYQHKFAQPGHTLTTGFNYTWHREDEKYNFTNILPTFSGEDAFKLLSDEHVSDLTIDYVKPMKHGRIEAGLKYRYRNIPTNMQFFAGLNSPIDVNAGGWADYSEHIPAVYGNYIYETPKIELEAGLRMEYANIYYDVNPDHNTYKSDGYDYLRPFPNLRFAYKINTDNRITFFYNQRVDRPNEVDIRIFPKYDEPELLKVGNPTLRPQFTTSLELGYKYNWDKGYLYGSAFHKIISGTITRIATQVPGNTILYNIFQNAGKSYNSGGELLWQQQLKAWFSFNLSGTVYQNTIDAFSVENRYPVPTQYSMTKESLVSGNVKFNAQFKLKGDTDIQLSMAYLAPDIIPQGKIGSRFSTDLGIKKQIQKGKGELFLNGNDIFNTLKIKKEITGNGFRLNSTDYYETQVFRMGYSYKF</sequence>
<dbReference type="Gene3D" id="2.40.170.20">
    <property type="entry name" value="TonB-dependent receptor, beta-barrel domain"/>
    <property type="match status" value="1"/>
</dbReference>
<evidence type="ECO:0000259" key="4">
    <source>
        <dbReference type="Pfam" id="PF07715"/>
    </source>
</evidence>
<dbReference type="STRING" id="687842.ASU31_25250"/>
<protein>
    <submittedName>
        <fullName evidence="6">TonB-dependent receptor</fullName>
    </submittedName>
</protein>
<dbReference type="Pfam" id="PF07715">
    <property type="entry name" value="Plug"/>
    <property type="match status" value="1"/>
</dbReference>
<dbReference type="PANTHER" id="PTHR40980">
    <property type="entry name" value="PLUG DOMAIN-CONTAINING PROTEIN"/>
    <property type="match status" value="1"/>
</dbReference>
<comment type="caution">
    <text evidence="6">The sequence shown here is derived from an EMBL/GenBank/DDBJ whole genome shotgun (WGS) entry which is preliminary data.</text>
</comment>
<dbReference type="InterPro" id="IPR036942">
    <property type="entry name" value="Beta-barrel_TonB_sf"/>
</dbReference>
<keyword evidence="2" id="KW-0472">Membrane</keyword>
<feature type="domain" description="TonB-dependent receptor plug" evidence="4">
    <location>
        <begin position="153"/>
        <end position="228"/>
    </location>
</feature>
<gene>
    <name evidence="6" type="ORF">ASU31_25250</name>
</gene>
<dbReference type="PANTHER" id="PTHR40980:SF4">
    <property type="entry name" value="TONB-DEPENDENT RECEPTOR-LIKE BETA-BARREL DOMAIN-CONTAINING PROTEIN"/>
    <property type="match status" value="1"/>
</dbReference>
<evidence type="ECO:0000256" key="2">
    <source>
        <dbReference type="ARBA" id="ARBA00023136"/>
    </source>
</evidence>